<evidence type="ECO:0000313" key="8">
    <source>
        <dbReference type="EMBL" id="CAH0727213.1"/>
    </source>
</evidence>
<accession>A0A8J9VPF7</accession>
<keyword evidence="5" id="KW-0175">Coiled coil</keyword>
<dbReference type="SUPFAM" id="SSF57903">
    <property type="entry name" value="FYVE/PHD zinc finger"/>
    <property type="match status" value="1"/>
</dbReference>
<evidence type="ECO:0000256" key="4">
    <source>
        <dbReference type="PROSITE-ProRule" id="PRU00146"/>
    </source>
</evidence>
<evidence type="ECO:0000259" key="7">
    <source>
        <dbReference type="PROSITE" id="PS50016"/>
    </source>
</evidence>
<feature type="coiled-coil region" evidence="5">
    <location>
        <begin position="159"/>
        <end position="193"/>
    </location>
</feature>
<evidence type="ECO:0000256" key="3">
    <source>
        <dbReference type="ARBA" id="ARBA00022833"/>
    </source>
</evidence>
<dbReference type="InterPro" id="IPR001965">
    <property type="entry name" value="Znf_PHD"/>
</dbReference>
<evidence type="ECO:0000256" key="6">
    <source>
        <dbReference type="SAM" id="MobiDB-lite"/>
    </source>
</evidence>
<dbReference type="InterPro" id="IPR011011">
    <property type="entry name" value="Znf_FYVE_PHD"/>
</dbReference>
<reference evidence="8" key="1">
    <citation type="submission" date="2021-12" db="EMBL/GenBank/DDBJ databases">
        <authorList>
            <person name="Martin H S."/>
        </authorList>
    </citation>
    <scope>NUCLEOTIDE SEQUENCE</scope>
</reference>
<dbReference type="PROSITE" id="PS50016">
    <property type="entry name" value="ZF_PHD_2"/>
    <property type="match status" value="1"/>
</dbReference>
<dbReference type="SMART" id="SM00249">
    <property type="entry name" value="PHD"/>
    <property type="match status" value="1"/>
</dbReference>
<keyword evidence="9" id="KW-1185">Reference proteome</keyword>
<evidence type="ECO:0000256" key="2">
    <source>
        <dbReference type="ARBA" id="ARBA00022771"/>
    </source>
</evidence>
<name>A0A8J9VPF7_9NEOP</name>
<dbReference type="InterPro" id="IPR019787">
    <property type="entry name" value="Znf_PHD-finger"/>
</dbReference>
<organism evidence="8 9">
    <name type="scientific">Brenthis ino</name>
    <name type="common">lesser marbled fritillary</name>
    <dbReference type="NCBI Taxonomy" id="405034"/>
    <lineage>
        <taxon>Eukaryota</taxon>
        <taxon>Metazoa</taxon>
        <taxon>Ecdysozoa</taxon>
        <taxon>Arthropoda</taxon>
        <taxon>Hexapoda</taxon>
        <taxon>Insecta</taxon>
        <taxon>Pterygota</taxon>
        <taxon>Neoptera</taxon>
        <taxon>Endopterygota</taxon>
        <taxon>Lepidoptera</taxon>
        <taxon>Glossata</taxon>
        <taxon>Ditrysia</taxon>
        <taxon>Papilionoidea</taxon>
        <taxon>Nymphalidae</taxon>
        <taxon>Heliconiinae</taxon>
        <taxon>Argynnini</taxon>
        <taxon>Brenthis</taxon>
    </lineage>
</organism>
<dbReference type="AlphaFoldDB" id="A0A8J9VPF7"/>
<sequence>MSLKLVNWGCCSQEDKDDNERFITCNSCKKSFHFLCLSIPEIQSNTDIYNKWKCPSCLNRMPKTSKKDSTPVRNISTTRGNKRPALNSPPEEHSLTSDRVRAIVEDVVKTELSAMMEKLKCSMLDIINKELTPIKKEIRDMNESMTFINSKFELIEADQLNANKLLKNIQEDNKKLESTVADLTQRLNYLEQQSRSNNIEIQCVPEKKSENLYTIAKALCTAVGHEIKEKDLDTLKKLA</sequence>
<protein>
    <recommendedName>
        <fullName evidence="7">PHD-type domain-containing protein</fullName>
    </recommendedName>
</protein>
<evidence type="ECO:0000313" key="9">
    <source>
        <dbReference type="Proteomes" id="UP000838878"/>
    </source>
</evidence>
<feature type="non-terminal residue" evidence="8">
    <location>
        <position position="239"/>
    </location>
</feature>
<dbReference type="OrthoDB" id="8196581at2759"/>
<feature type="region of interest" description="Disordered" evidence="6">
    <location>
        <begin position="63"/>
        <end position="96"/>
    </location>
</feature>
<dbReference type="InterPro" id="IPR013083">
    <property type="entry name" value="Znf_RING/FYVE/PHD"/>
</dbReference>
<dbReference type="CDD" id="cd15517">
    <property type="entry name" value="PHD_TCF19_like"/>
    <property type="match status" value="1"/>
</dbReference>
<proteinExistence type="predicted"/>
<dbReference type="Pfam" id="PF00628">
    <property type="entry name" value="PHD"/>
    <property type="match status" value="1"/>
</dbReference>
<dbReference type="Proteomes" id="UP000838878">
    <property type="component" value="Chromosome 6"/>
</dbReference>
<feature type="domain" description="PHD-type" evidence="7">
    <location>
        <begin position="7"/>
        <end position="60"/>
    </location>
</feature>
<keyword evidence="2 4" id="KW-0863">Zinc-finger</keyword>
<keyword evidence="3" id="KW-0862">Zinc</keyword>
<evidence type="ECO:0000256" key="1">
    <source>
        <dbReference type="ARBA" id="ARBA00022723"/>
    </source>
</evidence>
<gene>
    <name evidence="8" type="ORF">BINO364_LOCUS12588</name>
</gene>
<dbReference type="EMBL" id="OV170226">
    <property type="protein sequence ID" value="CAH0727213.1"/>
    <property type="molecule type" value="Genomic_DNA"/>
</dbReference>
<keyword evidence="1" id="KW-0479">Metal-binding</keyword>
<dbReference type="Gene3D" id="3.30.40.10">
    <property type="entry name" value="Zinc/RING finger domain, C3HC4 (zinc finger)"/>
    <property type="match status" value="1"/>
</dbReference>
<evidence type="ECO:0000256" key="5">
    <source>
        <dbReference type="SAM" id="Coils"/>
    </source>
</evidence>
<dbReference type="GO" id="GO:0008270">
    <property type="term" value="F:zinc ion binding"/>
    <property type="evidence" value="ECO:0007669"/>
    <property type="project" value="UniProtKB-KW"/>
</dbReference>